<dbReference type="GO" id="GO:0006954">
    <property type="term" value="P:inflammatory response"/>
    <property type="evidence" value="ECO:0007669"/>
    <property type="project" value="UniProtKB-KW"/>
</dbReference>
<dbReference type="AlphaFoldDB" id="A0A4X1UR03"/>
<feature type="region of interest" description="Disordered" evidence="9">
    <location>
        <begin position="87"/>
        <end position="160"/>
    </location>
</feature>
<feature type="chain" id="PRO_5044615142" evidence="10">
    <location>
        <begin position="24"/>
        <end position="181"/>
    </location>
</feature>
<dbReference type="Proteomes" id="UP000694728">
    <property type="component" value="Unplaced"/>
</dbReference>
<dbReference type="Ensembl" id="ENSSSCT00070038770.1">
    <property type="protein sequence ID" value="ENSSSCP00070032447.1"/>
    <property type="gene ID" value="ENSSSCG00070019612.1"/>
</dbReference>
<organism evidence="12 13">
    <name type="scientific">Sus scrofa</name>
    <name type="common">Pig</name>
    <dbReference type="NCBI Taxonomy" id="9823"/>
    <lineage>
        <taxon>Eukaryota</taxon>
        <taxon>Metazoa</taxon>
        <taxon>Chordata</taxon>
        <taxon>Craniata</taxon>
        <taxon>Vertebrata</taxon>
        <taxon>Euteleostomi</taxon>
        <taxon>Mammalia</taxon>
        <taxon>Eutheria</taxon>
        <taxon>Laurasiatheria</taxon>
        <taxon>Artiodactyla</taxon>
        <taxon>Suina</taxon>
        <taxon>Suidae</taxon>
        <taxon>Sus</taxon>
    </lineage>
</organism>
<evidence type="ECO:0000256" key="7">
    <source>
        <dbReference type="ARBA" id="ARBA00023157"/>
    </source>
</evidence>
<keyword evidence="7" id="KW-1015">Disulfide bond</keyword>
<dbReference type="Ensembl" id="ENSSSCT00050046867.1">
    <property type="protein sequence ID" value="ENSSSCP00050019430.1"/>
    <property type="gene ID" value="ENSSSCG00050034856.1"/>
</dbReference>
<dbReference type="Proteomes" id="UP000694571">
    <property type="component" value="Unplaced"/>
</dbReference>
<accession>A0A4X1UR03</accession>
<dbReference type="GO" id="GO:0006955">
    <property type="term" value="P:immune response"/>
    <property type="evidence" value="ECO:0007669"/>
    <property type="project" value="InterPro"/>
</dbReference>
<keyword evidence="3" id="KW-0145">Chemotaxis</keyword>
<dbReference type="Ensembl" id="ENSSSCT00030072837.1">
    <property type="protein sequence ID" value="ENSSSCP00030033244.1"/>
    <property type="gene ID" value="ENSSSCG00030052262.1"/>
</dbReference>
<dbReference type="Proteomes" id="UP000314985">
    <property type="component" value="Chromosome 10"/>
</dbReference>
<comment type="subcellular location">
    <subcellularLocation>
        <location evidence="1">Secreted</location>
    </subcellularLocation>
</comment>
<dbReference type="GO" id="GO:0008009">
    <property type="term" value="F:chemokine activity"/>
    <property type="evidence" value="ECO:0007669"/>
    <property type="project" value="InterPro"/>
</dbReference>
<feature type="signal peptide" evidence="10">
    <location>
        <begin position="1"/>
        <end position="23"/>
    </location>
</feature>
<dbReference type="Ensembl" id="ENSSSCT00040044624.1">
    <property type="protein sequence ID" value="ENSSSCP00040018764.1"/>
    <property type="gene ID" value="ENSSSCG00040033105.1"/>
</dbReference>
<evidence type="ECO:0000256" key="8">
    <source>
        <dbReference type="ARBA" id="ARBA00023198"/>
    </source>
</evidence>
<dbReference type="PANTHER" id="PTHR12015">
    <property type="entry name" value="SMALL INDUCIBLE CYTOKINE A"/>
    <property type="match status" value="1"/>
</dbReference>
<evidence type="ECO:0000313" key="13">
    <source>
        <dbReference type="Proteomes" id="UP000314985"/>
    </source>
</evidence>
<evidence type="ECO:0000256" key="6">
    <source>
        <dbReference type="ARBA" id="ARBA00022729"/>
    </source>
</evidence>
<evidence type="ECO:0000256" key="2">
    <source>
        <dbReference type="ARBA" id="ARBA00010868"/>
    </source>
</evidence>
<evidence type="ECO:0000256" key="10">
    <source>
        <dbReference type="SAM" id="SignalP"/>
    </source>
</evidence>
<dbReference type="Proteomes" id="UP000694723">
    <property type="component" value="Unplaced"/>
</dbReference>
<evidence type="ECO:0000256" key="3">
    <source>
        <dbReference type="ARBA" id="ARBA00022500"/>
    </source>
</evidence>
<feature type="compositionally biased region" description="Basic residues" evidence="9">
    <location>
        <begin position="106"/>
        <end position="120"/>
    </location>
</feature>
<dbReference type="SMART" id="SM00199">
    <property type="entry name" value="SCY"/>
    <property type="match status" value="1"/>
</dbReference>
<feature type="compositionally biased region" description="Polar residues" evidence="9">
    <location>
        <begin position="139"/>
        <end position="152"/>
    </location>
</feature>
<keyword evidence="5" id="KW-0964">Secreted</keyword>
<keyword evidence="8" id="KW-0395">Inflammatory response</keyword>
<dbReference type="PANTHER" id="PTHR12015:SF72">
    <property type="entry name" value="C-C MOTIF CHEMOKINE 21"/>
    <property type="match status" value="1"/>
</dbReference>
<dbReference type="Proteomes" id="UP000694722">
    <property type="component" value="Unplaced"/>
</dbReference>
<proteinExistence type="inferred from homology"/>
<keyword evidence="4" id="KW-0202">Cytokine</keyword>
<sequence length="181" mass="20096">MAQSLVLRILVLVLAFCIPHTQGSDGGAQDCCLKYSLRKIPTHVVRSYRKQEPSLGCPIPAILFSPRKRSQPELCADPQKAWVQELMRHLDKPPVPRTQAQDCKKDKRASKSGKKGKGSKGCKSTAAHITPGLERQRRQSPPGSMRGSSRTVPSEERSPRALDLTLLPTVPHLFFVNMTYT</sequence>
<dbReference type="Pfam" id="PF00048">
    <property type="entry name" value="IL8"/>
    <property type="match status" value="1"/>
</dbReference>
<dbReference type="InterPro" id="IPR036048">
    <property type="entry name" value="Interleukin_8-like_sf"/>
</dbReference>
<evidence type="ECO:0000256" key="1">
    <source>
        <dbReference type="ARBA" id="ARBA00004613"/>
    </source>
</evidence>
<dbReference type="GO" id="GO:0005615">
    <property type="term" value="C:extracellular space"/>
    <property type="evidence" value="ECO:0007669"/>
    <property type="project" value="UniProtKB-KW"/>
</dbReference>
<evidence type="ECO:0000256" key="9">
    <source>
        <dbReference type="SAM" id="MobiDB-lite"/>
    </source>
</evidence>
<evidence type="ECO:0000313" key="12">
    <source>
        <dbReference type="Ensembl" id="ENSSSCP00070032447.1"/>
    </source>
</evidence>
<evidence type="ECO:0000259" key="11">
    <source>
        <dbReference type="SMART" id="SM00199"/>
    </source>
</evidence>
<dbReference type="Gene3D" id="2.40.50.40">
    <property type="match status" value="1"/>
</dbReference>
<keyword evidence="6 10" id="KW-0732">Signal</keyword>
<name>A0A4X1UR03_PIG</name>
<reference evidence="12 13" key="1">
    <citation type="submission" date="2017-08" db="EMBL/GenBank/DDBJ databases">
        <title>USMARCv1.0.</title>
        <authorList>
            <person name="Hannum G.I."/>
            <person name="Koren S."/>
            <person name="Schroeder S.G."/>
            <person name="Chin S.C."/>
            <person name="Nonneman D.J."/>
            <person name="Becker S.A."/>
            <person name="Rosen B.D."/>
            <person name="Bickhart D.M."/>
            <person name="Putnam N.H."/>
            <person name="Green R.E."/>
            <person name="Tuggle C.K."/>
            <person name="Liu H."/>
            <person name="Rohrer G.A."/>
            <person name="Warr A."/>
            <person name="Hall R."/>
            <person name="Kim K."/>
            <person name="Hume D.A."/>
            <person name="Talbot R."/>
            <person name="Chow W."/>
            <person name="Howe K."/>
            <person name="Schwartz A.S."/>
            <person name="Watson M."/>
            <person name="Archibald A.L."/>
            <person name="Phillippy A.M."/>
            <person name="Smith T.P.L."/>
        </authorList>
    </citation>
    <scope>NUCLEOTIDE SEQUENCE [LARGE SCALE GENOMIC DNA]</scope>
</reference>
<dbReference type="FunFam" id="2.40.50.40:FF:000024">
    <property type="entry name" value="C-C motif chemokine 21"/>
    <property type="match status" value="1"/>
</dbReference>
<evidence type="ECO:0000256" key="4">
    <source>
        <dbReference type="ARBA" id="ARBA00022514"/>
    </source>
</evidence>
<dbReference type="InterPro" id="IPR039809">
    <property type="entry name" value="Chemokine_b/g/d"/>
</dbReference>
<dbReference type="Ensembl" id="ENSSSCT00060082459.1">
    <property type="protein sequence ID" value="ENSSSCP00060035710.1"/>
    <property type="gene ID" value="ENSSSCG00060060436.1"/>
</dbReference>
<dbReference type="Proteomes" id="UP000694570">
    <property type="component" value="Unplaced"/>
</dbReference>
<comment type="similarity">
    <text evidence="2">Belongs to the intercrine beta (chemokine CC) family.</text>
</comment>
<evidence type="ECO:0000256" key="5">
    <source>
        <dbReference type="ARBA" id="ARBA00022525"/>
    </source>
</evidence>
<dbReference type="Ensembl" id="ENSSSCT00045004840.1">
    <property type="protein sequence ID" value="ENSSSCP00045003166.1"/>
    <property type="gene ID" value="ENSSSCG00045003019.1"/>
</dbReference>
<feature type="domain" description="Chemokine interleukin-8-like" evidence="11">
    <location>
        <begin position="28"/>
        <end position="90"/>
    </location>
</feature>
<dbReference type="SUPFAM" id="SSF54117">
    <property type="entry name" value="Interleukin 8-like chemokines"/>
    <property type="match status" value="1"/>
</dbReference>
<reference evidence="12" key="2">
    <citation type="submission" date="2025-05" db="UniProtKB">
        <authorList>
            <consortium name="Ensembl"/>
        </authorList>
    </citation>
    <scope>IDENTIFICATION</scope>
</reference>
<dbReference type="InterPro" id="IPR001811">
    <property type="entry name" value="Chemokine_IL8-like_dom"/>
</dbReference>
<protein>
    <submittedName>
        <fullName evidence="12">C-C motif chemokine ligand 21</fullName>
    </submittedName>
</protein>